<dbReference type="GO" id="GO:0005634">
    <property type="term" value="C:nucleus"/>
    <property type="evidence" value="ECO:0007669"/>
    <property type="project" value="TreeGrafter"/>
</dbReference>
<evidence type="ECO:0000259" key="2">
    <source>
        <dbReference type="PROSITE" id="PS51253"/>
    </source>
</evidence>
<dbReference type="InterPro" id="IPR006600">
    <property type="entry name" value="HTH_CenpB_DNA-bd_dom"/>
</dbReference>
<dbReference type="PROSITE" id="PS51253">
    <property type="entry name" value="HTH_CENPB"/>
    <property type="match status" value="1"/>
</dbReference>
<protein>
    <recommendedName>
        <fullName evidence="2">HTH CENPB-type domain-containing protein</fullName>
    </recommendedName>
</protein>
<dbReference type="Pfam" id="PF03221">
    <property type="entry name" value="HTH_Tnp_Tc5"/>
    <property type="match status" value="1"/>
</dbReference>
<dbReference type="InterPro" id="IPR004875">
    <property type="entry name" value="DDE_SF_endonuclease_dom"/>
</dbReference>
<evidence type="ECO:0000313" key="4">
    <source>
        <dbReference type="Proteomes" id="UP000285060"/>
    </source>
</evidence>
<comment type="caution">
    <text evidence="3">The sequence shown here is derived from an EMBL/GenBank/DDBJ whole genome shotgun (WGS) entry which is preliminary data.</text>
</comment>
<dbReference type="EMBL" id="QUSY01002626">
    <property type="protein sequence ID" value="RHY20483.1"/>
    <property type="molecule type" value="Genomic_DNA"/>
</dbReference>
<keyword evidence="4" id="KW-1185">Reference proteome</keyword>
<dbReference type="Gene3D" id="1.10.10.60">
    <property type="entry name" value="Homeodomain-like"/>
    <property type="match status" value="1"/>
</dbReference>
<dbReference type="SMART" id="SM00674">
    <property type="entry name" value="CENPB"/>
    <property type="match status" value="1"/>
</dbReference>
<dbReference type="Pfam" id="PF03184">
    <property type="entry name" value="DDE_1"/>
    <property type="match status" value="1"/>
</dbReference>
<dbReference type="GO" id="GO:0003677">
    <property type="term" value="F:DNA binding"/>
    <property type="evidence" value="ECO:0007669"/>
    <property type="project" value="UniProtKB-KW"/>
</dbReference>
<proteinExistence type="predicted"/>
<dbReference type="PANTHER" id="PTHR19303:SF57">
    <property type="entry name" value="HTH CENPB-TYPE DOMAIN-CONTAINING PROTEIN"/>
    <property type="match status" value="1"/>
</dbReference>
<organism evidence="3 4">
    <name type="scientific">Aphanomyces invadans</name>
    <dbReference type="NCBI Taxonomy" id="157072"/>
    <lineage>
        <taxon>Eukaryota</taxon>
        <taxon>Sar</taxon>
        <taxon>Stramenopiles</taxon>
        <taxon>Oomycota</taxon>
        <taxon>Saprolegniomycetes</taxon>
        <taxon>Saprolegniales</taxon>
        <taxon>Verrucalvaceae</taxon>
        <taxon>Aphanomyces</taxon>
    </lineage>
</organism>
<dbReference type="PANTHER" id="PTHR19303">
    <property type="entry name" value="TRANSPOSON"/>
    <property type="match status" value="1"/>
</dbReference>
<reference evidence="3 4" key="1">
    <citation type="submission" date="2018-08" db="EMBL/GenBank/DDBJ databases">
        <title>Aphanomyces genome sequencing and annotation.</title>
        <authorList>
            <person name="Minardi D."/>
            <person name="Oidtmann B."/>
            <person name="Van Der Giezen M."/>
            <person name="Studholme D.J."/>
        </authorList>
    </citation>
    <scope>NUCLEOTIDE SEQUENCE [LARGE SCALE GENOMIC DNA]</scope>
    <source>
        <strain evidence="3 4">NJM0002</strain>
    </source>
</reference>
<feature type="domain" description="HTH CENPB-type" evidence="2">
    <location>
        <begin position="102"/>
        <end position="175"/>
    </location>
</feature>
<gene>
    <name evidence="3" type="ORF">DYB32_010022</name>
</gene>
<dbReference type="Proteomes" id="UP000285060">
    <property type="component" value="Unassembled WGS sequence"/>
</dbReference>
<dbReference type="SUPFAM" id="SSF46689">
    <property type="entry name" value="Homeodomain-like"/>
    <property type="match status" value="1"/>
</dbReference>
<dbReference type="InterPro" id="IPR050863">
    <property type="entry name" value="CenT-Element_Derived"/>
</dbReference>
<evidence type="ECO:0000256" key="1">
    <source>
        <dbReference type="ARBA" id="ARBA00023125"/>
    </source>
</evidence>
<evidence type="ECO:0000313" key="3">
    <source>
        <dbReference type="EMBL" id="RHY20483.1"/>
    </source>
</evidence>
<accession>A0A418AH56</accession>
<dbReference type="AlphaFoldDB" id="A0A418AH56"/>
<sequence>MTNDTPAATTRRKPSGRHVSKYGRKAHVVLFKYKTVDYQHKLDVIHQVAQVGMSAFLDSYCANASSTQRETTRKKVYGWIKQTDFIERMAASPRTAQHKCFRESGTGTTLPMHEEEQLARWVLGMRKYGIPVTYKMLQMMALETAIDVGLSEDEFKGGWHWIQGFRRRHGLTFRSKTRIGQDTNQDGTDTLRAFSERVLLTAMANDVDVIYNADQTAINYEYLPTKTLNAAKENTVWVKCGGKTKERATAMLLADSTGRKYPLFLVLKTTKSKDKNVVEENLTWRNGFGRRVWRDVEPLQERLGCRIYGNPTAWWNADMSLEFLRYHFGERPDRVSKKVILLWDDFSAHFTDEVVAYAESINVLLECVPPRFTWCCQLADVAWIRPLKAALRAN</sequence>
<dbReference type="InterPro" id="IPR009057">
    <property type="entry name" value="Homeodomain-like_sf"/>
</dbReference>
<dbReference type="VEuPathDB" id="FungiDB:H310_13160"/>
<keyword evidence="1" id="KW-0238">DNA-binding</keyword>
<name>A0A418AH56_9STRA</name>